<evidence type="ECO:0000256" key="8">
    <source>
        <dbReference type="ARBA" id="ARBA00022927"/>
    </source>
</evidence>
<dbReference type="GO" id="GO:0005886">
    <property type="term" value="C:plasma membrane"/>
    <property type="evidence" value="ECO:0007669"/>
    <property type="project" value="UniProtKB-SubCell"/>
</dbReference>
<dbReference type="GO" id="GO:0044781">
    <property type="term" value="P:bacterial-type flagellum organization"/>
    <property type="evidence" value="ECO:0007669"/>
    <property type="project" value="UniProtKB-KW"/>
</dbReference>
<keyword evidence="7" id="KW-1005">Bacterial flagellum biogenesis</keyword>
<keyword evidence="6" id="KW-0145">Chemotaxis</keyword>
<evidence type="ECO:0000313" key="12">
    <source>
        <dbReference type="EMBL" id="RJF96703.1"/>
    </source>
</evidence>
<reference evidence="12 13" key="1">
    <citation type="submission" date="2018-09" db="EMBL/GenBank/DDBJ databases">
        <authorList>
            <person name="Zhu H."/>
        </authorList>
    </citation>
    <scope>NUCLEOTIDE SEQUENCE [LARGE SCALE GENOMIC DNA]</scope>
    <source>
        <strain evidence="12 13">K2R10-39</strain>
    </source>
</reference>
<keyword evidence="13" id="KW-1185">Reference proteome</keyword>
<keyword evidence="8" id="KW-0653">Protein transport</keyword>
<keyword evidence="12" id="KW-0966">Cell projection</keyword>
<name>A0A418WVM6_9BURK</name>
<evidence type="ECO:0000256" key="4">
    <source>
        <dbReference type="ARBA" id="ARBA00022448"/>
    </source>
</evidence>
<keyword evidence="5" id="KW-1003">Cell membrane</keyword>
<dbReference type="InterPro" id="IPR012823">
    <property type="entry name" value="Flagell_FliJ"/>
</dbReference>
<dbReference type="GO" id="GO:0006935">
    <property type="term" value="P:chemotaxis"/>
    <property type="evidence" value="ECO:0007669"/>
    <property type="project" value="UniProtKB-KW"/>
</dbReference>
<dbReference type="Pfam" id="PF02050">
    <property type="entry name" value="FliJ"/>
    <property type="match status" value="1"/>
</dbReference>
<dbReference type="InterPro" id="IPR053716">
    <property type="entry name" value="Flag_assembly_chemotaxis_eff"/>
</dbReference>
<organism evidence="12 13">
    <name type="scientific">Noviherbaspirillum cavernae</name>
    <dbReference type="NCBI Taxonomy" id="2320862"/>
    <lineage>
        <taxon>Bacteria</taxon>
        <taxon>Pseudomonadati</taxon>
        <taxon>Pseudomonadota</taxon>
        <taxon>Betaproteobacteria</taxon>
        <taxon>Burkholderiales</taxon>
        <taxon>Oxalobacteraceae</taxon>
        <taxon>Noviherbaspirillum</taxon>
    </lineage>
</organism>
<comment type="subcellular location">
    <subcellularLocation>
        <location evidence="1">Cell membrane</location>
        <topology evidence="1">Peripheral membrane protein</topology>
        <orientation evidence="1">Cytoplasmic side</orientation>
    </subcellularLocation>
</comment>
<keyword evidence="10" id="KW-1006">Bacterial flagellum protein export</keyword>
<comment type="caution">
    <text evidence="12">The sequence shown here is derived from an EMBL/GenBank/DDBJ whole genome shotgun (WGS) entry which is preliminary data.</text>
</comment>
<evidence type="ECO:0000256" key="9">
    <source>
        <dbReference type="ARBA" id="ARBA00023136"/>
    </source>
</evidence>
<accession>A0A418WVM6</accession>
<evidence type="ECO:0000256" key="1">
    <source>
        <dbReference type="ARBA" id="ARBA00004413"/>
    </source>
</evidence>
<comment type="similarity">
    <text evidence="2">Belongs to the FliJ family.</text>
</comment>
<feature type="region of interest" description="Disordered" evidence="11">
    <location>
        <begin position="119"/>
        <end position="143"/>
    </location>
</feature>
<evidence type="ECO:0000256" key="5">
    <source>
        <dbReference type="ARBA" id="ARBA00022475"/>
    </source>
</evidence>
<gene>
    <name evidence="12" type="ORF">D3870_20050</name>
</gene>
<keyword evidence="12" id="KW-0282">Flagellum</keyword>
<evidence type="ECO:0000256" key="3">
    <source>
        <dbReference type="ARBA" id="ARBA00020392"/>
    </source>
</evidence>
<evidence type="ECO:0000256" key="11">
    <source>
        <dbReference type="SAM" id="MobiDB-lite"/>
    </source>
</evidence>
<dbReference type="RefSeq" id="WP_119742841.1">
    <property type="nucleotide sequence ID" value="NZ_QYUN01000003.1"/>
</dbReference>
<dbReference type="Gene3D" id="1.10.287.1700">
    <property type="match status" value="1"/>
</dbReference>
<protein>
    <recommendedName>
        <fullName evidence="3">Flagellar FliJ protein</fullName>
    </recommendedName>
</protein>
<evidence type="ECO:0000256" key="6">
    <source>
        <dbReference type="ARBA" id="ARBA00022500"/>
    </source>
</evidence>
<proteinExistence type="inferred from homology"/>
<keyword evidence="12" id="KW-0969">Cilium</keyword>
<evidence type="ECO:0000256" key="2">
    <source>
        <dbReference type="ARBA" id="ARBA00010004"/>
    </source>
</evidence>
<dbReference type="AlphaFoldDB" id="A0A418WVM6"/>
<dbReference type="GO" id="GO:0071973">
    <property type="term" value="P:bacterial-type flagellum-dependent cell motility"/>
    <property type="evidence" value="ECO:0007669"/>
    <property type="project" value="InterPro"/>
</dbReference>
<dbReference type="Proteomes" id="UP000285190">
    <property type="component" value="Unassembled WGS sequence"/>
</dbReference>
<evidence type="ECO:0000313" key="13">
    <source>
        <dbReference type="Proteomes" id="UP000285190"/>
    </source>
</evidence>
<evidence type="ECO:0000256" key="7">
    <source>
        <dbReference type="ARBA" id="ARBA00022795"/>
    </source>
</evidence>
<dbReference type="GO" id="GO:0009288">
    <property type="term" value="C:bacterial-type flagellum"/>
    <property type="evidence" value="ECO:0007669"/>
    <property type="project" value="InterPro"/>
</dbReference>
<dbReference type="EMBL" id="QYUN01000003">
    <property type="protein sequence ID" value="RJF96703.1"/>
    <property type="molecule type" value="Genomic_DNA"/>
</dbReference>
<evidence type="ECO:0000256" key="10">
    <source>
        <dbReference type="ARBA" id="ARBA00023225"/>
    </source>
</evidence>
<keyword evidence="9" id="KW-0472">Membrane</keyword>
<keyword evidence="4" id="KW-0813">Transport</keyword>
<dbReference type="GO" id="GO:0015031">
    <property type="term" value="P:protein transport"/>
    <property type="evidence" value="ECO:0007669"/>
    <property type="project" value="UniProtKB-KW"/>
</dbReference>
<dbReference type="OrthoDB" id="8596394at2"/>
<sequence>MTQPSMKSLSTLVTLRAREVDRLQADIAAKTAVRQRYLNNLQRMEGLCAAGGASGALPLALSLNCGNYKQSVMEMADAHRVELGLHEADMAVTQRALAAAWCKQEVLGKVLEQQERRVLSAQEKTERKRQDELATQMWHREQQ</sequence>